<sequence>MRRRTLLLGAVGLGAGSLVGCTAAEGPVDRPGSGPEPDGPGSQDGDMVPFNPDNLISSRQVAFSGDGAEFAALHGDSIVVWSATTGSISRNSGPTDSGPSLGALAWHPTSPTLARNVDANSIALLSAADFTELYRVEAHADVRMDDASARVRHLAFSPDGALLASSGDDHRVLAWDATTLERVAEFEPSAPSPAWLAFSPDGTRLLSGDLNSGPEIREVATGKLIATLDQVKQAVEPRWSPDGTLLAFSDWAGQLHVYDAASLTPSAVIRPSARPMYCEWLADSSGLVMTLETGSASVGLWHLGDDDVTTFTEDGYRPEAVYRAADPALFYTATSDEGIFEWSVADGRVTRRFELPAWA</sequence>
<evidence type="ECO:0000313" key="7">
    <source>
        <dbReference type="Proteomes" id="UP000516117"/>
    </source>
</evidence>
<accession>A0A7H0H5A7</accession>
<dbReference type="InterPro" id="IPR001680">
    <property type="entry name" value="WD40_rpt"/>
</dbReference>
<organism evidence="6 7">
    <name type="scientific">Tessaracoccus defluvii</name>
    <dbReference type="NCBI Taxonomy" id="1285901"/>
    <lineage>
        <taxon>Bacteria</taxon>
        <taxon>Bacillati</taxon>
        <taxon>Actinomycetota</taxon>
        <taxon>Actinomycetes</taxon>
        <taxon>Propionibacteriales</taxon>
        <taxon>Propionibacteriaceae</taxon>
        <taxon>Tessaracoccus</taxon>
    </lineage>
</organism>
<dbReference type="Proteomes" id="UP000516117">
    <property type="component" value="Chromosome"/>
</dbReference>
<protein>
    <submittedName>
        <fullName evidence="6">PD40 domain-containing protein</fullName>
    </submittedName>
</protein>
<keyword evidence="1 3" id="KW-0853">WD repeat</keyword>
<reference evidence="6 7" key="1">
    <citation type="submission" date="2020-08" db="EMBL/GenBank/DDBJ databases">
        <title>Genome sequence of Tessaracoccus defluvii JCM 17540T.</title>
        <authorList>
            <person name="Hyun D.-W."/>
            <person name="Bae J.-W."/>
        </authorList>
    </citation>
    <scope>NUCLEOTIDE SEQUENCE [LARGE SCALE GENOMIC DNA]</scope>
    <source>
        <strain evidence="6 7">JCM 17540</strain>
    </source>
</reference>
<dbReference type="Pfam" id="PF07676">
    <property type="entry name" value="PD40"/>
    <property type="match status" value="1"/>
</dbReference>
<dbReference type="AlphaFoldDB" id="A0A7H0H5A7"/>
<dbReference type="SMART" id="SM00320">
    <property type="entry name" value="WD40"/>
    <property type="match status" value="2"/>
</dbReference>
<evidence type="ECO:0000256" key="1">
    <source>
        <dbReference type="ARBA" id="ARBA00022574"/>
    </source>
</evidence>
<evidence type="ECO:0000313" key="6">
    <source>
        <dbReference type="EMBL" id="QNP55723.1"/>
    </source>
</evidence>
<feature type="compositionally biased region" description="Low complexity" evidence="4">
    <location>
        <begin position="29"/>
        <end position="46"/>
    </location>
</feature>
<dbReference type="PANTHER" id="PTHR19879">
    <property type="entry name" value="TRANSCRIPTION INITIATION FACTOR TFIID"/>
    <property type="match status" value="1"/>
</dbReference>
<dbReference type="Pfam" id="PF00400">
    <property type="entry name" value="WD40"/>
    <property type="match status" value="1"/>
</dbReference>
<proteinExistence type="predicted"/>
<dbReference type="PROSITE" id="PS00678">
    <property type="entry name" value="WD_REPEATS_1"/>
    <property type="match status" value="1"/>
</dbReference>
<feature type="region of interest" description="Disordered" evidence="4">
    <location>
        <begin position="24"/>
        <end position="49"/>
    </location>
</feature>
<evidence type="ECO:0000256" key="2">
    <source>
        <dbReference type="ARBA" id="ARBA00022737"/>
    </source>
</evidence>
<dbReference type="InterPro" id="IPR011659">
    <property type="entry name" value="WD40"/>
</dbReference>
<dbReference type="InterPro" id="IPR019775">
    <property type="entry name" value="WD40_repeat_CS"/>
</dbReference>
<evidence type="ECO:0000256" key="5">
    <source>
        <dbReference type="SAM" id="SignalP"/>
    </source>
</evidence>
<dbReference type="RefSeq" id="WP_187720852.1">
    <property type="nucleotide sequence ID" value="NZ_CP060789.1"/>
</dbReference>
<feature type="signal peptide" evidence="5">
    <location>
        <begin position="1"/>
        <end position="23"/>
    </location>
</feature>
<dbReference type="SUPFAM" id="SSF82171">
    <property type="entry name" value="DPP6 N-terminal domain-like"/>
    <property type="match status" value="1"/>
</dbReference>
<feature type="repeat" description="WD" evidence="3">
    <location>
        <begin position="144"/>
        <end position="185"/>
    </location>
</feature>
<name>A0A7H0H5A7_9ACTN</name>
<dbReference type="KEGG" id="tdf:H9L22_16515"/>
<dbReference type="PROSITE" id="PS51257">
    <property type="entry name" value="PROKAR_LIPOPROTEIN"/>
    <property type="match status" value="1"/>
</dbReference>
<keyword evidence="2" id="KW-0677">Repeat</keyword>
<dbReference type="PROSITE" id="PS50294">
    <property type="entry name" value="WD_REPEATS_REGION"/>
    <property type="match status" value="1"/>
</dbReference>
<dbReference type="PANTHER" id="PTHR19879:SF9">
    <property type="entry name" value="TRANSCRIPTION INITIATION FACTOR TFIID SUBUNIT 5"/>
    <property type="match status" value="1"/>
</dbReference>
<feature type="chain" id="PRO_5028966501" evidence="5">
    <location>
        <begin position="24"/>
        <end position="359"/>
    </location>
</feature>
<keyword evidence="7" id="KW-1185">Reference proteome</keyword>
<dbReference type="InterPro" id="IPR015943">
    <property type="entry name" value="WD40/YVTN_repeat-like_dom_sf"/>
</dbReference>
<evidence type="ECO:0000256" key="3">
    <source>
        <dbReference type="PROSITE-ProRule" id="PRU00221"/>
    </source>
</evidence>
<dbReference type="EMBL" id="CP060789">
    <property type="protein sequence ID" value="QNP55723.1"/>
    <property type="molecule type" value="Genomic_DNA"/>
</dbReference>
<dbReference type="PROSITE" id="PS50082">
    <property type="entry name" value="WD_REPEATS_2"/>
    <property type="match status" value="1"/>
</dbReference>
<dbReference type="Gene3D" id="2.130.10.10">
    <property type="entry name" value="YVTN repeat-like/Quinoprotein amine dehydrogenase"/>
    <property type="match status" value="1"/>
</dbReference>
<gene>
    <name evidence="6" type="ORF">H9L22_16515</name>
</gene>
<evidence type="ECO:0000256" key="4">
    <source>
        <dbReference type="SAM" id="MobiDB-lite"/>
    </source>
</evidence>
<keyword evidence="5" id="KW-0732">Signal</keyword>